<dbReference type="SUPFAM" id="SSF51445">
    <property type="entry name" value="(Trans)glycosidases"/>
    <property type="match status" value="1"/>
</dbReference>
<dbReference type="InterPro" id="IPR017853">
    <property type="entry name" value="GH"/>
</dbReference>
<evidence type="ECO:0008006" key="3">
    <source>
        <dbReference type="Google" id="ProtNLM"/>
    </source>
</evidence>
<dbReference type="Gene3D" id="3.20.20.70">
    <property type="entry name" value="Aldolase class I"/>
    <property type="match status" value="1"/>
</dbReference>
<proteinExistence type="predicted"/>
<dbReference type="AlphaFoldDB" id="A0A6H9YFB3"/>
<dbReference type="OrthoDB" id="9758822at2"/>
<accession>A0A6H9YFB3</accession>
<evidence type="ECO:0000313" key="1">
    <source>
        <dbReference type="EMBL" id="KAB2340219.1"/>
    </source>
</evidence>
<organism evidence="1 2">
    <name type="scientific">Actinomadura rudentiformis</name>
    <dbReference type="NCBI Taxonomy" id="359158"/>
    <lineage>
        <taxon>Bacteria</taxon>
        <taxon>Bacillati</taxon>
        <taxon>Actinomycetota</taxon>
        <taxon>Actinomycetes</taxon>
        <taxon>Streptosporangiales</taxon>
        <taxon>Thermomonosporaceae</taxon>
        <taxon>Actinomadura</taxon>
    </lineage>
</organism>
<comment type="caution">
    <text evidence="1">The sequence shown here is derived from an EMBL/GenBank/DDBJ whole genome shotgun (WGS) entry which is preliminary data.</text>
</comment>
<reference evidence="1 2" key="1">
    <citation type="submission" date="2019-09" db="EMBL/GenBank/DDBJ databases">
        <title>Actinomadura physcomitrii sp. nov., a novel actinomycete isolated from moss [Physcomitrium sphaericum (Ludw) Fuernr].</title>
        <authorList>
            <person name="Zhuang X."/>
            <person name="Liu C."/>
        </authorList>
    </citation>
    <scope>NUCLEOTIDE SEQUENCE [LARGE SCALE GENOMIC DNA]</scope>
    <source>
        <strain evidence="1 2">HMC1</strain>
    </source>
</reference>
<protein>
    <recommendedName>
        <fullName evidence="3">Alpha-galactosidase</fullName>
    </recommendedName>
</protein>
<evidence type="ECO:0000313" key="2">
    <source>
        <dbReference type="Proteomes" id="UP000468735"/>
    </source>
</evidence>
<dbReference type="Proteomes" id="UP000468735">
    <property type="component" value="Unassembled WGS sequence"/>
</dbReference>
<dbReference type="EMBL" id="WBMT01000031">
    <property type="protein sequence ID" value="KAB2340219.1"/>
    <property type="molecule type" value="Genomic_DNA"/>
</dbReference>
<sequence length="212" mass="23305">MERLQDRHPGLVVEACASGGMRADHATLSRVPVQSLTDQQDETLIPAIAAAAPTVVPPEQGAVWAYPQPDFDDERIVFTMVSAMLGRIHLSGRLDLLSGHQLDLVTAAIEVYRTYRRALADGIPRWPLGIPGWRDGWLALAIDCDDETFLAVWRRDSTEPTCDVPLSPASVSLLYPVDAAPCWTNDDTLRITLPEPYTARLLRLTNNPPGKA</sequence>
<name>A0A6H9YFB3_9ACTN</name>
<keyword evidence="2" id="KW-1185">Reference proteome</keyword>
<dbReference type="InterPro" id="IPR013785">
    <property type="entry name" value="Aldolase_TIM"/>
</dbReference>
<gene>
    <name evidence="1" type="ORF">F8566_46025</name>
</gene>